<comment type="caution">
    <text evidence="1">The sequence shown here is derived from an EMBL/GenBank/DDBJ whole genome shotgun (WGS) entry which is preliminary data.</text>
</comment>
<dbReference type="PANTHER" id="PTHR36847:SF1">
    <property type="entry name" value="AMIDOLIGASE ENZYME"/>
    <property type="match status" value="1"/>
</dbReference>
<dbReference type="InterPro" id="IPR022025">
    <property type="entry name" value="Amidoligase_2"/>
</dbReference>
<evidence type="ECO:0000313" key="1">
    <source>
        <dbReference type="EMBL" id="KAK0610168.1"/>
    </source>
</evidence>
<dbReference type="Pfam" id="PF12224">
    <property type="entry name" value="Amidoligase_2"/>
    <property type="match status" value="1"/>
</dbReference>
<dbReference type="Proteomes" id="UP001174934">
    <property type="component" value="Unassembled WGS sequence"/>
</dbReference>
<name>A0AA39WAG0_9PEZI</name>
<proteinExistence type="predicted"/>
<accession>A0AA39WAG0</accession>
<protein>
    <submittedName>
        <fullName evidence="1">Uncharacterized protein</fullName>
    </submittedName>
</protein>
<evidence type="ECO:0000313" key="2">
    <source>
        <dbReference type="Proteomes" id="UP001174934"/>
    </source>
</evidence>
<organism evidence="1 2">
    <name type="scientific">Bombardia bombarda</name>
    <dbReference type="NCBI Taxonomy" id="252184"/>
    <lineage>
        <taxon>Eukaryota</taxon>
        <taxon>Fungi</taxon>
        <taxon>Dikarya</taxon>
        <taxon>Ascomycota</taxon>
        <taxon>Pezizomycotina</taxon>
        <taxon>Sordariomycetes</taxon>
        <taxon>Sordariomycetidae</taxon>
        <taxon>Sordariales</taxon>
        <taxon>Lasiosphaeriaceae</taxon>
        <taxon>Bombardia</taxon>
    </lineage>
</organism>
<dbReference type="PANTHER" id="PTHR36847">
    <property type="entry name" value="AMIDOLIGASE ENZYME"/>
    <property type="match status" value="1"/>
</dbReference>
<dbReference type="EMBL" id="JAULSR010000011">
    <property type="protein sequence ID" value="KAK0610168.1"/>
    <property type="molecule type" value="Genomic_DNA"/>
</dbReference>
<sequence>MDVNNARERTYPDIPRPVRYKLEQVLRNAGLYVLDSTITTQAAAKAEMTRSGHINKLVPHVSWEYQGYSIAPDRSLKWQDPATQRWIDRRYDWLGVEVSTPAMFETRALFDTEIDKLCQALRSNMRLQLNRTCALHVTVSHQQPGGLHLKTLKKALSLVWLVEPLLFQMCAPYRQGVKYCRPVTECSELAVLGVEAFCGGGGGGDDDIGGDDDDGDTGDEIAMADTAITSSERTPSPLVAHIPIGSLTPDQLVRLSRLWRAHNPNDVAYLMRAPNRYSDRLAVAAVRKESDHEEEEEEEIWMLEFRAHEGMLDPTLTKMWAGVCVALLKKASAPVYEYRELMVRILDTGWSMGGGGC</sequence>
<gene>
    <name evidence="1" type="ORF">B0T17DRAFT_512467</name>
</gene>
<keyword evidence="2" id="KW-1185">Reference proteome</keyword>
<dbReference type="AlphaFoldDB" id="A0AA39WAG0"/>
<reference evidence="1" key="1">
    <citation type="submission" date="2023-06" db="EMBL/GenBank/DDBJ databases">
        <title>Genome-scale phylogeny and comparative genomics of the fungal order Sordariales.</title>
        <authorList>
            <consortium name="Lawrence Berkeley National Laboratory"/>
            <person name="Hensen N."/>
            <person name="Bonometti L."/>
            <person name="Westerberg I."/>
            <person name="Brannstrom I.O."/>
            <person name="Guillou S."/>
            <person name="Cros-Aarteil S."/>
            <person name="Calhoun S."/>
            <person name="Haridas S."/>
            <person name="Kuo A."/>
            <person name="Mondo S."/>
            <person name="Pangilinan J."/>
            <person name="Riley R."/>
            <person name="LaButti K."/>
            <person name="Andreopoulos B."/>
            <person name="Lipzen A."/>
            <person name="Chen C."/>
            <person name="Yanf M."/>
            <person name="Daum C."/>
            <person name="Ng V."/>
            <person name="Clum A."/>
            <person name="Steindorff A."/>
            <person name="Ohm R."/>
            <person name="Martin F."/>
            <person name="Silar P."/>
            <person name="Natvig D."/>
            <person name="Lalanne C."/>
            <person name="Gautier V."/>
            <person name="Ament-velasquez S.L."/>
            <person name="Kruys A."/>
            <person name="Hutchinson M.I."/>
            <person name="Powell A.J."/>
            <person name="Barry K."/>
            <person name="Miller A.N."/>
            <person name="Grigoriev I.V."/>
            <person name="Debuchy R."/>
            <person name="Gladieux P."/>
            <person name="Thoren M.H."/>
            <person name="Johannesson H."/>
        </authorList>
    </citation>
    <scope>NUCLEOTIDE SEQUENCE</scope>
    <source>
        <strain evidence="1">SMH3391-2</strain>
    </source>
</reference>